<dbReference type="InterPro" id="IPR013083">
    <property type="entry name" value="Znf_RING/FYVE/PHD"/>
</dbReference>
<evidence type="ECO:0000256" key="1">
    <source>
        <dbReference type="PROSITE-ProRule" id="PRU00175"/>
    </source>
</evidence>
<dbReference type="Proteomes" id="UP000800094">
    <property type="component" value="Unassembled WGS sequence"/>
</dbReference>
<dbReference type="OrthoDB" id="3800401at2759"/>
<accession>A0A6A6IPY6</accession>
<name>A0A6A6IPY6_9PLEO</name>
<dbReference type="EMBL" id="ML987192">
    <property type="protein sequence ID" value="KAF2251650.1"/>
    <property type="molecule type" value="Genomic_DNA"/>
</dbReference>
<proteinExistence type="predicted"/>
<dbReference type="SUPFAM" id="SSF57850">
    <property type="entry name" value="RING/U-box"/>
    <property type="match status" value="1"/>
</dbReference>
<evidence type="ECO:0000313" key="4">
    <source>
        <dbReference type="EMBL" id="KAF2251650.1"/>
    </source>
</evidence>
<protein>
    <recommendedName>
        <fullName evidence="3">RING-type domain-containing protein</fullName>
    </recommendedName>
</protein>
<dbReference type="InterPro" id="IPR001841">
    <property type="entry name" value="Znf_RING"/>
</dbReference>
<keyword evidence="5" id="KW-1185">Reference proteome</keyword>
<keyword evidence="1" id="KW-0479">Metal-binding</keyword>
<dbReference type="RefSeq" id="XP_033686654.1">
    <property type="nucleotide sequence ID" value="XM_033834742.1"/>
</dbReference>
<evidence type="ECO:0000256" key="2">
    <source>
        <dbReference type="SAM" id="MobiDB-lite"/>
    </source>
</evidence>
<dbReference type="Gene3D" id="3.30.40.10">
    <property type="entry name" value="Zinc/RING finger domain, C3HC4 (zinc finger)"/>
    <property type="match status" value="1"/>
</dbReference>
<keyword evidence="1" id="KW-0862">Zinc</keyword>
<dbReference type="CDD" id="cd16448">
    <property type="entry name" value="RING-H2"/>
    <property type="match status" value="1"/>
</dbReference>
<feature type="region of interest" description="Disordered" evidence="2">
    <location>
        <begin position="575"/>
        <end position="637"/>
    </location>
</feature>
<feature type="domain" description="RING-type" evidence="3">
    <location>
        <begin position="466"/>
        <end position="510"/>
    </location>
</feature>
<gene>
    <name evidence="4" type="ORF">BU26DRAFT_589875</name>
</gene>
<keyword evidence="1" id="KW-0863">Zinc-finger</keyword>
<dbReference type="GO" id="GO:0008270">
    <property type="term" value="F:zinc ion binding"/>
    <property type="evidence" value="ECO:0007669"/>
    <property type="project" value="UniProtKB-KW"/>
</dbReference>
<organism evidence="4 5">
    <name type="scientific">Trematosphaeria pertusa</name>
    <dbReference type="NCBI Taxonomy" id="390896"/>
    <lineage>
        <taxon>Eukaryota</taxon>
        <taxon>Fungi</taxon>
        <taxon>Dikarya</taxon>
        <taxon>Ascomycota</taxon>
        <taxon>Pezizomycotina</taxon>
        <taxon>Dothideomycetes</taxon>
        <taxon>Pleosporomycetidae</taxon>
        <taxon>Pleosporales</taxon>
        <taxon>Massarineae</taxon>
        <taxon>Trematosphaeriaceae</taxon>
        <taxon>Trematosphaeria</taxon>
    </lineage>
</organism>
<evidence type="ECO:0000259" key="3">
    <source>
        <dbReference type="PROSITE" id="PS50089"/>
    </source>
</evidence>
<sequence>MPAYSPQYDLPPPAKMSSRSNPRNAVHFSRTDWSRFIAQPFHCLGKIVSQYKDSKVNLSKALNALAQFVLDVQMDVYYDSYRELHSYTRAPGRPYMAHLNFYGHHDLPISMHDFIVGTDLNDIYLFIVASSDVYDPENWFENLTEDQIRQWRSEAKDWILSCGLHPDMDCEVQNALKPLAGVQPVYAEDKSNTNSNYCEQRELRSAGGAGAWPDLTRMLKEFVPSEEDQRADFDEQGINRTVMWFLRIAFNAAESYTQGVEDKPAPQTKAVKKGLRVTIKKYSQMVENPNSSVPLHIRWALSKLQFQGNWQWMIRFVLPTILRFQQREHIEFFVYQWVMRAALHPDIDPTGKVRDILGKTFNLEGVVTPVTGIPNRAAFASGRLLGNSFVLFHPHFLYCDHSKLYIEDEQHPDDKYTGPEDSFSDFETQILDVPTLGRPEWVVEHHHQKADARSHTHPSSEPDDVCYICRLGYDEHPCFKLDVCKHGYHLECLQDWMDFFNHGEILCPYCCRVICMQVGQQSRSMTIEEHRQWKPYWANPAWWEQFLLDEDADEGEWGPVWSYWMSFDDFWASDSDDSIYENDDEDDDTESDEEDEDTESDEEDDDTESDEEDDDAESDEEGYDAESEEEGYDAEFD</sequence>
<dbReference type="PROSITE" id="PS50089">
    <property type="entry name" value="ZF_RING_2"/>
    <property type="match status" value="1"/>
</dbReference>
<feature type="region of interest" description="Disordered" evidence="2">
    <location>
        <begin position="1"/>
        <end position="23"/>
    </location>
</feature>
<dbReference type="GeneID" id="54588072"/>
<evidence type="ECO:0000313" key="5">
    <source>
        <dbReference type="Proteomes" id="UP000800094"/>
    </source>
</evidence>
<reference evidence="4" key="1">
    <citation type="journal article" date="2020" name="Stud. Mycol.">
        <title>101 Dothideomycetes genomes: a test case for predicting lifestyles and emergence of pathogens.</title>
        <authorList>
            <person name="Haridas S."/>
            <person name="Albert R."/>
            <person name="Binder M."/>
            <person name="Bloem J."/>
            <person name="Labutti K."/>
            <person name="Salamov A."/>
            <person name="Andreopoulos B."/>
            <person name="Baker S."/>
            <person name="Barry K."/>
            <person name="Bills G."/>
            <person name="Bluhm B."/>
            <person name="Cannon C."/>
            <person name="Castanera R."/>
            <person name="Culley D."/>
            <person name="Daum C."/>
            <person name="Ezra D."/>
            <person name="Gonzalez J."/>
            <person name="Henrissat B."/>
            <person name="Kuo A."/>
            <person name="Liang C."/>
            <person name="Lipzen A."/>
            <person name="Lutzoni F."/>
            <person name="Magnuson J."/>
            <person name="Mondo S."/>
            <person name="Nolan M."/>
            <person name="Ohm R."/>
            <person name="Pangilinan J."/>
            <person name="Park H.-J."/>
            <person name="Ramirez L."/>
            <person name="Alfaro M."/>
            <person name="Sun H."/>
            <person name="Tritt A."/>
            <person name="Yoshinaga Y."/>
            <person name="Zwiers L.-H."/>
            <person name="Turgeon B."/>
            <person name="Goodwin S."/>
            <person name="Spatafora J."/>
            <person name="Crous P."/>
            <person name="Grigoriev I."/>
        </authorList>
    </citation>
    <scope>NUCLEOTIDE SEQUENCE</scope>
    <source>
        <strain evidence="4">CBS 122368</strain>
    </source>
</reference>
<dbReference type="AlphaFoldDB" id="A0A6A6IPY6"/>